<comment type="caution">
    <text evidence="2">The sequence shown here is derived from an EMBL/GenBank/DDBJ whole genome shotgun (WGS) entry which is preliminary data.</text>
</comment>
<accession>A0A1Q4UY80</accession>
<evidence type="ECO:0000313" key="3">
    <source>
        <dbReference type="Proteomes" id="UP000186455"/>
    </source>
</evidence>
<evidence type="ECO:0000313" key="2">
    <source>
        <dbReference type="EMBL" id="OKH90505.1"/>
    </source>
</evidence>
<proteinExistence type="predicted"/>
<dbReference type="Gene3D" id="2.30.30.40">
    <property type="entry name" value="SH3 Domains"/>
    <property type="match status" value="1"/>
</dbReference>
<reference evidence="2 3" key="1">
    <citation type="submission" date="2015-06" db="EMBL/GenBank/DDBJ databases">
        <title>Cloning and characterization of the uncialamcin biosynthetic gene cluster.</title>
        <authorList>
            <person name="Yan X."/>
            <person name="Huang T."/>
            <person name="Ge H."/>
            <person name="Shen B."/>
        </authorList>
    </citation>
    <scope>NUCLEOTIDE SEQUENCE [LARGE SCALE GENOMIC DNA]</scope>
    <source>
        <strain evidence="2 3">DCA2648</strain>
    </source>
</reference>
<organism evidence="2 3">
    <name type="scientific">Streptomyces uncialis</name>
    <dbReference type="NCBI Taxonomy" id="1048205"/>
    <lineage>
        <taxon>Bacteria</taxon>
        <taxon>Bacillati</taxon>
        <taxon>Actinomycetota</taxon>
        <taxon>Actinomycetes</taxon>
        <taxon>Kitasatosporales</taxon>
        <taxon>Streptomycetaceae</taxon>
        <taxon>Streptomyces</taxon>
    </lineage>
</organism>
<dbReference type="Pfam" id="PF08239">
    <property type="entry name" value="SH3_3"/>
    <property type="match status" value="1"/>
</dbReference>
<dbReference type="InterPro" id="IPR003646">
    <property type="entry name" value="SH3-like_bac-type"/>
</dbReference>
<sequence>MDAQAAATTYLVVATVNVRSGPGLSHPVVLQISGGSRVSIICQKPGTTVNGPLGTSNLWDKIGNQRFVSDSYIQTGTDGYVRPQCA</sequence>
<keyword evidence="3" id="KW-1185">Reference proteome</keyword>
<gene>
    <name evidence="2" type="ORF">AB852_34720</name>
</gene>
<evidence type="ECO:0000259" key="1">
    <source>
        <dbReference type="PROSITE" id="PS51781"/>
    </source>
</evidence>
<dbReference type="STRING" id="1048205.AB852_34720"/>
<dbReference type="EMBL" id="LFBV01000012">
    <property type="protein sequence ID" value="OKH90505.1"/>
    <property type="molecule type" value="Genomic_DNA"/>
</dbReference>
<feature type="domain" description="SH3b" evidence="1">
    <location>
        <begin position="7"/>
        <end position="86"/>
    </location>
</feature>
<dbReference type="Proteomes" id="UP000186455">
    <property type="component" value="Unassembled WGS sequence"/>
</dbReference>
<dbReference type="AlphaFoldDB" id="A0A1Q4UY80"/>
<dbReference type="PROSITE" id="PS51781">
    <property type="entry name" value="SH3B"/>
    <property type="match status" value="1"/>
</dbReference>
<protein>
    <submittedName>
        <fullName evidence="2">Peptidase</fullName>
    </submittedName>
</protein>
<name>A0A1Q4UY80_9ACTN</name>